<name>F8QA67_SERL3</name>
<sequence length="251" mass="26848">MGINPNYSSVWNTSCTPDFGNCGCDNCVGSLVDVRQRVGSFKERMQIMGWERDKAVWSVPQAFESEGLRYWNATPTGQQWLAFTFLSLTHGARGSVSFSYPTTTGNVTTIEGTAPGFSGVFDSVVLPYVFGEGISSGVNEAVDGKFDSYFINGVDVGIWWNSTVSSLENAPTLLARDSPVGSNATIGPNTALIILTNTLLDPSFVAFDVIGLGGLTNATEQVERVFSVNSRTNVSGLVPEGEGVGIYLVQL</sequence>
<dbReference type="HOGENOM" id="CLU_1107674_0_0_1"/>
<dbReference type="AlphaFoldDB" id="F8QA67"/>
<keyword evidence="2" id="KW-1185">Reference proteome</keyword>
<protein>
    <submittedName>
        <fullName evidence="1">Uncharacterized protein</fullName>
    </submittedName>
</protein>
<dbReference type="InParanoid" id="F8QA67"/>
<gene>
    <name evidence="1" type="ORF">SERLA73DRAFT_187702</name>
</gene>
<dbReference type="STRING" id="936435.F8QA67"/>
<dbReference type="Proteomes" id="UP000008063">
    <property type="component" value="Unassembled WGS sequence"/>
</dbReference>
<evidence type="ECO:0000313" key="2">
    <source>
        <dbReference type="Proteomes" id="UP000008063"/>
    </source>
</evidence>
<reference evidence="2" key="1">
    <citation type="journal article" date="2011" name="Science">
        <title>The plant cell wall-decomposing machinery underlies the functional diversity of forest fungi.</title>
        <authorList>
            <person name="Eastwood D.C."/>
            <person name="Floudas D."/>
            <person name="Binder M."/>
            <person name="Majcherczyk A."/>
            <person name="Schneider P."/>
            <person name="Aerts A."/>
            <person name="Asiegbu F.O."/>
            <person name="Baker S.E."/>
            <person name="Barry K."/>
            <person name="Bendiksby M."/>
            <person name="Blumentritt M."/>
            <person name="Coutinho P.M."/>
            <person name="Cullen D."/>
            <person name="de Vries R.P."/>
            <person name="Gathman A."/>
            <person name="Goodell B."/>
            <person name="Henrissat B."/>
            <person name="Ihrmark K."/>
            <person name="Kauserud H."/>
            <person name="Kohler A."/>
            <person name="LaButti K."/>
            <person name="Lapidus A."/>
            <person name="Lavin J.L."/>
            <person name="Lee Y.-H."/>
            <person name="Lindquist E."/>
            <person name="Lilly W."/>
            <person name="Lucas S."/>
            <person name="Morin E."/>
            <person name="Murat C."/>
            <person name="Oguiza J.A."/>
            <person name="Park J."/>
            <person name="Pisabarro A.G."/>
            <person name="Riley R."/>
            <person name="Rosling A."/>
            <person name="Salamov A."/>
            <person name="Schmidt O."/>
            <person name="Schmutz J."/>
            <person name="Skrede I."/>
            <person name="Stenlid J."/>
            <person name="Wiebenga A."/>
            <person name="Xie X."/>
            <person name="Kuees U."/>
            <person name="Hibbett D.S."/>
            <person name="Hoffmeister D."/>
            <person name="Hoegberg N."/>
            <person name="Martin F."/>
            <person name="Grigoriev I.V."/>
            <person name="Watkinson S.C."/>
        </authorList>
    </citation>
    <scope>NUCLEOTIDE SEQUENCE [LARGE SCALE GENOMIC DNA]</scope>
    <source>
        <strain evidence="2">strain S7.3</strain>
    </source>
</reference>
<accession>F8QA67</accession>
<dbReference type="EMBL" id="GL945487">
    <property type="protein sequence ID" value="EGN94657.1"/>
    <property type="molecule type" value="Genomic_DNA"/>
</dbReference>
<proteinExistence type="predicted"/>
<evidence type="ECO:0000313" key="1">
    <source>
        <dbReference type="EMBL" id="EGN94657.1"/>
    </source>
</evidence>
<organism evidence="2">
    <name type="scientific">Serpula lacrymans var. lacrymans (strain S7.3)</name>
    <name type="common">Dry rot fungus</name>
    <dbReference type="NCBI Taxonomy" id="936435"/>
    <lineage>
        <taxon>Eukaryota</taxon>
        <taxon>Fungi</taxon>
        <taxon>Dikarya</taxon>
        <taxon>Basidiomycota</taxon>
        <taxon>Agaricomycotina</taxon>
        <taxon>Agaricomycetes</taxon>
        <taxon>Agaricomycetidae</taxon>
        <taxon>Boletales</taxon>
        <taxon>Coniophorineae</taxon>
        <taxon>Serpulaceae</taxon>
        <taxon>Serpula</taxon>
    </lineage>
</organism>